<feature type="domain" description="CCHC-type" evidence="3">
    <location>
        <begin position="330"/>
        <end position="346"/>
    </location>
</feature>
<feature type="region of interest" description="Disordered" evidence="2">
    <location>
        <begin position="48"/>
        <end position="102"/>
    </location>
</feature>
<evidence type="ECO:0000313" key="5">
    <source>
        <dbReference type="Proteomes" id="UP000027222"/>
    </source>
</evidence>
<evidence type="ECO:0000259" key="3">
    <source>
        <dbReference type="PROSITE" id="PS50158"/>
    </source>
</evidence>
<name>A0A067T5N0_GALM3</name>
<keyword evidence="1" id="KW-0862">Zinc</keyword>
<dbReference type="Proteomes" id="UP000027222">
    <property type="component" value="Unassembled WGS sequence"/>
</dbReference>
<gene>
    <name evidence="4" type="ORF">GALMADRAFT_223808</name>
</gene>
<dbReference type="AlphaFoldDB" id="A0A067T5N0"/>
<sequence>MSGNQPIEGQTSPYLQNEDENSHFQNVSPEAMVRVTSEMCVQLEKECRRREKRNEERKQRRDSGEQTVSEDEEDVILSVLKGKGKENPTEGTSNVGTSTLASDFTPTMELGIASTPSKVKGGLIFADSDAEGREFSMHDDSIPESIAMLAKCHRTPPLSLFLGESLDRIKSARDIKYIKVGTGEFANMKLLDVSSFPADISLDNSQWTRAYNTFLDFIASSMGERLYTGFLNHWGTMMKDQNFLQWFKAYKTFDEKVRQRFFTAPFIIDPTSVQYNTALQEAKLCISVAPRMSQPGRRAPATNRYPSTGNRWQPYANTSQQSFRSYAKMRCLRCGNEGHRAEGCKSETPSKTGRSFVVRAAGRGLERLSDGRPVCIRFNIGTCSISDPSHPMHICSLCADAHHGATACTRN</sequence>
<dbReference type="PROSITE" id="PS50158">
    <property type="entry name" value="ZF_CCHC"/>
    <property type="match status" value="1"/>
</dbReference>
<keyword evidence="1" id="KW-0863">Zinc-finger</keyword>
<dbReference type="GO" id="GO:0003676">
    <property type="term" value="F:nucleic acid binding"/>
    <property type="evidence" value="ECO:0007669"/>
    <property type="project" value="InterPro"/>
</dbReference>
<dbReference type="InterPro" id="IPR001878">
    <property type="entry name" value="Znf_CCHC"/>
</dbReference>
<dbReference type="HOGENOM" id="CLU_660643_0_0_1"/>
<reference evidence="5" key="1">
    <citation type="journal article" date="2014" name="Proc. Natl. Acad. Sci. U.S.A.">
        <title>Extensive sampling of basidiomycete genomes demonstrates inadequacy of the white-rot/brown-rot paradigm for wood decay fungi.</title>
        <authorList>
            <person name="Riley R."/>
            <person name="Salamov A.A."/>
            <person name="Brown D.W."/>
            <person name="Nagy L.G."/>
            <person name="Floudas D."/>
            <person name="Held B.W."/>
            <person name="Levasseur A."/>
            <person name="Lombard V."/>
            <person name="Morin E."/>
            <person name="Otillar R."/>
            <person name="Lindquist E.A."/>
            <person name="Sun H."/>
            <person name="LaButti K.M."/>
            <person name="Schmutz J."/>
            <person name="Jabbour D."/>
            <person name="Luo H."/>
            <person name="Baker S.E."/>
            <person name="Pisabarro A.G."/>
            <person name="Walton J.D."/>
            <person name="Blanchette R.A."/>
            <person name="Henrissat B."/>
            <person name="Martin F."/>
            <person name="Cullen D."/>
            <person name="Hibbett D.S."/>
            <person name="Grigoriev I.V."/>
        </authorList>
    </citation>
    <scope>NUCLEOTIDE SEQUENCE [LARGE SCALE GENOMIC DNA]</scope>
    <source>
        <strain evidence="5">CBS 339.88</strain>
    </source>
</reference>
<feature type="region of interest" description="Disordered" evidence="2">
    <location>
        <begin position="1"/>
        <end position="30"/>
    </location>
</feature>
<dbReference type="EMBL" id="KL142374">
    <property type="protein sequence ID" value="KDR78455.1"/>
    <property type="molecule type" value="Genomic_DNA"/>
</dbReference>
<organism evidence="4 5">
    <name type="scientific">Galerina marginata (strain CBS 339.88)</name>
    <dbReference type="NCBI Taxonomy" id="685588"/>
    <lineage>
        <taxon>Eukaryota</taxon>
        <taxon>Fungi</taxon>
        <taxon>Dikarya</taxon>
        <taxon>Basidiomycota</taxon>
        <taxon>Agaricomycotina</taxon>
        <taxon>Agaricomycetes</taxon>
        <taxon>Agaricomycetidae</taxon>
        <taxon>Agaricales</taxon>
        <taxon>Agaricineae</taxon>
        <taxon>Strophariaceae</taxon>
        <taxon>Galerina</taxon>
    </lineage>
</organism>
<feature type="compositionally biased region" description="Polar residues" evidence="2">
    <location>
        <begin position="89"/>
        <end position="102"/>
    </location>
</feature>
<proteinExistence type="predicted"/>
<dbReference type="STRING" id="685588.A0A067T5N0"/>
<accession>A0A067T5N0</accession>
<dbReference type="GO" id="GO:0008270">
    <property type="term" value="F:zinc ion binding"/>
    <property type="evidence" value="ECO:0007669"/>
    <property type="project" value="UniProtKB-KW"/>
</dbReference>
<evidence type="ECO:0000313" key="4">
    <source>
        <dbReference type="EMBL" id="KDR78455.1"/>
    </source>
</evidence>
<protein>
    <recommendedName>
        <fullName evidence="3">CCHC-type domain-containing protein</fullName>
    </recommendedName>
</protein>
<keyword evidence="1" id="KW-0479">Metal-binding</keyword>
<dbReference type="OrthoDB" id="3018720at2759"/>
<evidence type="ECO:0000256" key="2">
    <source>
        <dbReference type="SAM" id="MobiDB-lite"/>
    </source>
</evidence>
<feature type="compositionally biased region" description="Basic and acidic residues" evidence="2">
    <location>
        <begin position="48"/>
        <end position="64"/>
    </location>
</feature>
<feature type="compositionally biased region" description="Polar residues" evidence="2">
    <location>
        <begin position="1"/>
        <end position="15"/>
    </location>
</feature>
<keyword evidence="5" id="KW-1185">Reference proteome</keyword>
<evidence type="ECO:0000256" key="1">
    <source>
        <dbReference type="PROSITE-ProRule" id="PRU00047"/>
    </source>
</evidence>